<dbReference type="PROSITE" id="PS00383">
    <property type="entry name" value="TYR_PHOSPHATASE_1"/>
    <property type="match status" value="1"/>
</dbReference>
<evidence type="ECO:0000259" key="3">
    <source>
        <dbReference type="PROSITE" id="PS50056"/>
    </source>
</evidence>
<dbReference type="Gene3D" id="3.90.190.10">
    <property type="entry name" value="Protein tyrosine phosphatase superfamily"/>
    <property type="match status" value="1"/>
</dbReference>
<dbReference type="SMART" id="SM00194">
    <property type="entry name" value="PTPc"/>
    <property type="match status" value="1"/>
</dbReference>
<sequence>MSGARSGRQKRGQKEAPRRPTRRSTQKTRQAGTQQQQGRATTTQDQSVLAQAPTLRRWEDTAEFFIALERFVNETTPRSVQDLVSEFTELNAAPRPEPSPEFTRNMECNRYRDVICTEISRVRLHSGRYIHANWVSTFGENRFICTQDPLETTCDDFWAMIVQENIESIVMLCDAVEQNKTKCPEYWPTSDTKQLHFANKTIIVLYKEEIAMEPDLYRTKLAVFSHRGCIIIHHYHWRRSGDHENDDLPLCLTAMPFIGPTLVHCSAGIGRTGALVAVYLANQTLHLGQPLNIFALISDLRRQRSQSIQTTDQYLFIYFVILRYAQNKASKLNINVNALNALVQALNSTMRRG</sequence>
<keyword evidence="5" id="KW-1185">Reference proteome</keyword>
<dbReference type="InterPro" id="IPR000387">
    <property type="entry name" value="Tyr_Pase_dom"/>
</dbReference>
<dbReference type="PRINTS" id="PR00700">
    <property type="entry name" value="PRTYPHPHTASE"/>
</dbReference>
<feature type="domain" description="Tyrosine-protein phosphatase" evidence="2">
    <location>
        <begin position="83"/>
        <end position="324"/>
    </location>
</feature>
<dbReference type="InterPro" id="IPR000242">
    <property type="entry name" value="PTP_cat"/>
</dbReference>
<dbReference type="EMBL" id="JBICCN010000309">
    <property type="protein sequence ID" value="KAL3078803.1"/>
    <property type="molecule type" value="Genomic_DNA"/>
</dbReference>
<dbReference type="Proteomes" id="UP001620645">
    <property type="component" value="Unassembled WGS sequence"/>
</dbReference>
<dbReference type="AlphaFoldDB" id="A0ABD2IRH3"/>
<evidence type="ECO:0000256" key="1">
    <source>
        <dbReference type="SAM" id="MobiDB-lite"/>
    </source>
</evidence>
<evidence type="ECO:0008006" key="6">
    <source>
        <dbReference type="Google" id="ProtNLM"/>
    </source>
</evidence>
<protein>
    <recommendedName>
        <fullName evidence="6">Protein tyrosine phosphatase</fullName>
    </recommendedName>
</protein>
<dbReference type="CDD" id="cd00047">
    <property type="entry name" value="PTPc"/>
    <property type="match status" value="1"/>
</dbReference>
<dbReference type="SMART" id="SM00404">
    <property type="entry name" value="PTPc_motif"/>
    <property type="match status" value="1"/>
</dbReference>
<dbReference type="InterPro" id="IPR029021">
    <property type="entry name" value="Prot-tyrosine_phosphatase-like"/>
</dbReference>
<dbReference type="SUPFAM" id="SSF52799">
    <property type="entry name" value="(Phosphotyrosine protein) phosphatases II"/>
    <property type="match status" value="1"/>
</dbReference>
<accession>A0ABD2IRH3</accession>
<dbReference type="InterPro" id="IPR052782">
    <property type="entry name" value="Oocyte-zygote_transition_reg"/>
</dbReference>
<proteinExistence type="predicted"/>
<dbReference type="PROSITE" id="PS50056">
    <property type="entry name" value="TYR_PHOSPHATASE_2"/>
    <property type="match status" value="1"/>
</dbReference>
<evidence type="ECO:0000313" key="5">
    <source>
        <dbReference type="Proteomes" id="UP001620645"/>
    </source>
</evidence>
<organism evidence="4 5">
    <name type="scientific">Heterodera schachtii</name>
    <name type="common">Sugarbeet cyst nematode worm</name>
    <name type="synonym">Tylenchus schachtii</name>
    <dbReference type="NCBI Taxonomy" id="97005"/>
    <lineage>
        <taxon>Eukaryota</taxon>
        <taxon>Metazoa</taxon>
        <taxon>Ecdysozoa</taxon>
        <taxon>Nematoda</taxon>
        <taxon>Chromadorea</taxon>
        <taxon>Rhabditida</taxon>
        <taxon>Tylenchina</taxon>
        <taxon>Tylenchomorpha</taxon>
        <taxon>Tylenchoidea</taxon>
        <taxon>Heteroderidae</taxon>
        <taxon>Heteroderinae</taxon>
        <taxon>Heterodera</taxon>
    </lineage>
</organism>
<gene>
    <name evidence="4" type="ORF">niasHS_014585</name>
</gene>
<evidence type="ECO:0000313" key="4">
    <source>
        <dbReference type="EMBL" id="KAL3078803.1"/>
    </source>
</evidence>
<dbReference type="Pfam" id="PF00102">
    <property type="entry name" value="Y_phosphatase"/>
    <property type="match status" value="1"/>
</dbReference>
<evidence type="ECO:0000259" key="2">
    <source>
        <dbReference type="PROSITE" id="PS50055"/>
    </source>
</evidence>
<dbReference type="PANTHER" id="PTHR46163">
    <property type="entry name" value="TYROSINE-PROTEIN PHOSPHATASE-RELATED"/>
    <property type="match status" value="1"/>
</dbReference>
<feature type="region of interest" description="Disordered" evidence="1">
    <location>
        <begin position="1"/>
        <end position="49"/>
    </location>
</feature>
<dbReference type="InterPro" id="IPR016130">
    <property type="entry name" value="Tyr_Pase_AS"/>
</dbReference>
<dbReference type="InterPro" id="IPR003595">
    <property type="entry name" value="Tyr_Pase_cat"/>
</dbReference>
<reference evidence="4 5" key="1">
    <citation type="submission" date="2024-10" db="EMBL/GenBank/DDBJ databases">
        <authorList>
            <person name="Kim D."/>
        </authorList>
    </citation>
    <scope>NUCLEOTIDE SEQUENCE [LARGE SCALE GENOMIC DNA]</scope>
    <source>
        <strain evidence="4">Taebaek</strain>
    </source>
</reference>
<feature type="domain" description="Tyrosine specific protein phosphatases" evidence="3">
    <location>
        <begin position="259"/>
        <end position="315"/>
    </location>
</feature>
<dbReference type="PROSITE" id="PS50055">
    <property type="entry name" value="TYR_PHOSPHATASE_PTP"/>
    <property type="match status" value="1"/>
</dbReference>
<feature type="compositionally biased region" description="Low complexity" evidence="1">
    <location>
        <begin position="27"/>
        <end position="44"/>
    </location>
</feature>
<comment type="caution">
    <text evidence="4">The sequence shown here is derived from an EMBL/GenBank/DDBJ whole genome shotgun (WGS) entry which is preliminary data.</text>
</comment>
<name>A0ABD2IRH3_HETSC</name>